<evidence type="ECO:0000313" key="1">
    <source>
        <dbReference type="Proteomes" id="UP000046393"/>
    </source>
</evidence>
<accession>A0A0N5AMF9</accession>
<name>A0A0N5AMF9_9BILA</name>
<dbReference type="WBParaSite" id="SMUV_0000576701-mRNA-1">
    <property type="protein sequence ID" value="SMUV_0000576701-mRNA-1"/>
    <property type="gene ID" value="SMUV_0000576701"/>
</dbReference>
<sequence length="505" mass="55360">MWTAYPGVTLPPPLPLPPPAPPPTFPSLQARLSTIRGQAESMYTVTPLTVFSHQLSAPILLPIQHPSLFSQMQTDIAAFCANGFVIGAHIPLSPRNKNISTSPLFVQVPALSTLSFQRSLLEIVHPPLSNNIHSVCHGAISLTFPVSVPVKSDASFMLFSPVSVPLNISSCNSNLPVTSQTYTTVPTSVHGAVDAPDLIPNNQIGTTTLSSSSAQSASNMIPAQKQTRSFLGVNKTDYENFQFLQQRDSIYTTFQNGMKTNEVEVSNHCCYPSITMTDNEETSERVPLYERIGDHTWNLLRTELNGSISCDCFKDISANTTEMKDSGCHCLPFLHSPYSTNSESNSFYSSTNTDSSSFATQSSPLYSMINNVDDLKRAARGEGAEQLITISSDFVNFNKISMFILACSKCIEDCNLPKRRLPDISVENKGNLSLGKLLAYSTLGGLYFCGVPRFDLYAQKSATLKENMEKVVVDMVASGLKFAVLAIRRREENLLQNFSTSYEII</sequence>
<organism evidence="1 2">
    <name type="scientific">Syphacia muris</name>
    <dbReference type="NCBI Taxonomy" id="451379"/>
    <lineage>
        <taxon>Eukaryota</taxon>
        <taxon>Metazoa</taxon>
        <taxon>Ecdysozoa</taxon>
        <taxon>Nematoda</taxon>
        <taxon>Chromadorea</taxon>
        <taxon>Rhabditida</taxon>
        <taxon>Spirurina</taxon>
        <taxon>Oxyuridomorpha</taxon>
        <taxon>Oxyuroidea</taxon>
        <taxon>Oxyuridae</taxon>
        <taxon>Syphacia</taxon>
    </lineage>
</organism>
<reference evidence="2" key="1">
    <citation type="submission" date="2017-02" db="UniProtKB">
        <authorList>
            <consortium name="WormBaseParasite"/>
        </authorList>
    </citation>
    <scope>IDENTIFICATION</scope>
</reference>
<dbReference type="AlphaFoldDB" id="A0A0N5AMF9"/>
<dbReference type="Proteomes" id="UP000046393">
    <property type="component" value="Unplaced"/>
</dbReference>
<proteinExistence type="predicted"/>
<evidence type="ECO:0000313" key="2">
    <source>
        <dbReference type="WBParaSite" id="SMUV_0000576701-mRNA-1"/>
    </source>
</evidence>
<keyword evidence="1" id="KW-1185">Reference proteome</keyword>
<protein>
    <submittedName>
        <fullName evidence="2">NR LBD domain-containing protein</fullName>
    </submittedName>
</protein>